<dbReference type="PANTHER" id="PTHR22777:SF17">
    <property type="entry name" value="UPF0053 PROTEIN SLL0260"/>
    <property type="match status" value="1"/>
</dbReference>
<comment type="caution">
    <text evidence="12">The sequence shown here is derived from an EMBL/GenBank/DDBJ whole genome shotgun (WGS) entry which is preliminary data.</text>
</comment>
<keyword evidence="2 8" id="KW-0812">Transmembrane</keyword>
<dbReference type="InterPro" id="IPR036318">
    <property type="entry name" value="FAD-bd_PCMH-like_sf"/>
</dbReference>
<evidence type="ECO:0000259" key="11">
    <source>
        <dbReference type="PROSITE" id="PS51846"/>
    </source>
</evidence>
<comment type="subcellular location">
    <subcellularLocation>
        <location evidence="1">Membrane</location>
        <topology evidence="1">Multi-pass membrane protein</topology>
    </subcellularLocation>
</comment>
<evidence type="ECO:0000259" key="10">
    <source>
        <dbReference type="PROSITE" id="PS51371"/>
    </source>
</evidence>
<evidence type="ECO:0000256" key="4">
    <source>
        <dbReference type="ARBA" id="ARBA00022989"/>
    </source>
</evidence>
<keyword evidence="6 8" id="KW-0472">Membrane</keyword>
<feature type="transmembrane region" description="Helical" evidence="9">
    <location>
        <begin position="6"/>
        <end position="28"/>
    </location>
</feature>
<feature type="domain" description="CNNM transmembrane" evidence="11">
    <location>
        <begin position="1"/>
        <end position="181"/>
    </location>
</feature>
<protein>
    <recommendedName>
        <fullName evidence="14">HlyC/CorC family transporter</fullName>
    </recommendedName>
</protein>
<dbReference type="SUPFAM" id="SSF54631">
    <property type="entry name" value="CBS-domain pair"/>
    <property type="match status" value="1"/>
</dbReference>
<keyword evidence="4 8" id="KW-1133">Transmembrane helix</keyword>
<dbReference type="GO" id="GO:0050660">
    <property type="term" value="F:flavin adenine dinucleotide binding"/>
    <property type="evidence" value="ECO:0007669"/>
    <property type="project" value="InterPro"/>
</dbReference>
<dbReference type="InterPro" id="IPR044751">
    <property type="entry name" value="Ion_transp-like_CBS"/>
</dbReference>
<dbReference type="PANTHER" id="PTHR22777">
    <property type="entry name" value="HEMOLYSIN-RELATED"/>
    <property type="match status" value="1"/>
</dbReference>
<dbReference type="GO" id="GO:0005886">
    <property type="term" value="C:plasma membrane"/>
    <property type="evidence" value="ECO:0007669"/>
    <property type="project" value="TreeGrafter"/>
</dbReference>
<dbReference type="InterPro" id="IPR016169">
    <property type="entry name" value="FAD-bd_PCMH_sub2"/>
</dbReference>
<dbReference type="FunFam" id="3.10.580.10:FF:000002">
    <property type="entry name" value="Magnesium/cobalt efflux protein CorC"/>
    <property type="match status" value="1"/>
</dbReference>
<evidence type="ECO:0000256" key="3">
    <source>
        <dbReference type="ARBA" id="ARBA00022737"/>
    </source>
</evidence>
<sequence>MTFQLILLFILLILSAFFSASEVAFISLSHAKVEAMTKQKIPRAKQIKLLKDNPRRLLVTILIGNNIVNIAASSLATLLATGIFESAVIGITTGIMTLLVLTFGEIIPKSYASNHPKRFAMFAAPTLRIFQLVTFPLVLLFEWMTNVFTGKHQTQRVSEEEIRSIIKTGSIQGSIEMDESMMIERLFSLNDITAELIMTPRVRMTALKHDQTIEQAADIIKNNPYTRYPVMQESIDHIIGFVHSRDVLMALHEDKENQSVGTIVHPIVVVPRQMPIDDVMKEFQKRKTHIAVVVDEFGGTEGVVTFEDVIEELVGEITDEHDVEESMIHRVDPLTIIASGDTTIRDINDFFNCELPGQPLDTLAELMLDHLQKLPRVGQTAVFGIVTAKVIEVKKKRIQRVELKKK</sequence>
<dbReference type="SUPFAM" id="SSF56176">
    <property type="entry name" value="FAD-binding/transporter-associated domain-like"/>
    <property type="match status" value="1"/>
</dbReference>
<feature type="transmembrane region" description="Helical" evidence="9">
    <location>
        <begin position="119"/>
        <end position="141"/>
    </location>
</feature>
<evidence type="ECO:0000256" key="1">
    <source>
        <dbReference type="ARBA" id="ARBA00004141"/>
    </source>
</evidence>
<organism evidence="12 13">
    <name type="scientific">Candidatus Magasanikbacteria bacterium CG10_big_fil_rev_8_21_14_0_10_47_10</name>
    <dbReference type="NCBI Taxonomy" id="1974652"/>
    <lineage>
        <taxon>Bacteria</taxon>
        <taxon>Candidatus Magasanikiibacteriota</taxon>
    </lineage>
</organism>
<dbReference type="Proteomes" id="UP000230154">
    <property type="component" value="Unassembled WGS sequence"/>
</dbReference>
<dbReference type="SMART" id="SM01091">
    <property type="entry name" value="CorC_HlyC"/>
    <property type="match status" value="1"/>
</dbReference>
<dbReference type="InterPro" id="IPR002550">
    <property type="entry name" value="CNNM"/>
</dbReference>
<proteinExistence type="predicted"/>
<feature type="transmembrane region" description="Helical" evidence="9">
    <location>
        <begin position="57"/>
        <end position="80"/>
    </location>
</feature>
<evidence type="ECO:0000256" key="6">
    <source>
        <dbReference type="ARBA" id="ARBA00023136"/>
    </source>
</evidence>
<dbReference type="InterPro" id="IPR046342">
    <property type="entry name" value="CBS_dom_sf"/>
</dbReference>
<evidence type="ECO:0000313" key="12">
    <source>
        <dbReference type="EMBL" id="PIR74530.1"/>
    </source>
</evidence>
<dbReference type="Gene3D" id="3.10.580.10">
    <property type="entry name" value="CBS-domain"/>
    <property type="match status" value="1"/>
</dbReference>
<evidence type="ECO:0000256" key="8">
    <source>
        <dbReference type="PROSITE-ProRule" id="PRU01193"/>
    </source>
</evidence>
<evidence type="ECO:0000256" key="2">
    <source>
        <dbReference type="ARBA" id="ARBA00022692"/>
    </source>
</evidence>
<reference evidence="13" key="1">
    <citation type="submission" date="2017-09" db="EMBL/GenBank/DDBJ databases">
        <title>Depth-based differentiation of microbial function through sediment-hosted aquifers and enrichment of novel symbionts in the deep terrestrial subsurface.</title>
        <authorList>
            <person name="Probst A.J."/>
            <person name="Ladd B."/>
            <person name="Jarett J.K."/>
            <person name="Geller-Mcgrath D.E."/>
            <person name="Sieber C.M.K."/>
            <person name="Emerson J.B."/>
            <person name="Anantharaman K."/>
            <person name="Thomas B.C."/>
            <person name="Malmstrom R."/>
            <person name="Stieglmeier M."/>
            <person name="Klingl A."/>
            <person name="Woyke T."/>
            <person name="Ryan C.M."/>
            <person name="Banfield J.F."/>
        </authorList>
    </citation>
    <scope>NUCLEOTIDE SEQUENCE [LARGE SCALE GENOMIC DNA]</scope>
</reference>
<dbReference type="AlphaFoldDB" id="A0A2H0TQT2"/>
<dbReference type="CDD" id="cd04590">
    <property type="entry name" value="CBS_pair_CorC_HlyC_assoc"/>
    <property type="match status" value="1"/>
</dbReference>
<keyword evidence="3" id="KW-0677">Repeat</keyword>
<evidence type="ECO:0000256" key="9">
    <source>
        <dbReference type="SAM" id="Phobius"/>
    </source>
</evidence>
<evidence type="ECO:0000256" key="7">
    <source>
        <dbReference type="PROSITE-ProRule" id="PRU00703"/>
    </source>
</evidence>
<dbReference type="Gene3D" id="3.30.465.10">
    <property type="match status" value="1"/>
</dbReference>
<dbReference type="SMART" id="SM00116">
    <property type="entry name" value="CBS"/>
    <property type="match status" value="2"/>
</dbReference>
<dbReference type="Pfam" id="PF00571">
    <property type="entry name" value="CBS"/>
    <property type="match status" value="2"/>
</dbReference>
<feature type="transmembrane region" description="Helical" evidence="9">
    <location>
        <begin position="86"/>
        <end position="107"/>
    </location>
</feature>
<dbReference type="InterPro" id="IPR000644">
    <property type="entry name" value="CBS_dom"/>
</dbReference>
<dbReference type="InterPro" id="IPR005170">
    <property type="entry name" value="Transptr-assoc_dom"/>
</dbReference>
<dbReference type="EMBL" id="PFCB01000018">
    <property type="protein sequence ID" value="PIR74530.1"/>
    <property type="molecule type" value="Genomic_DNA"/>
</dbReference>
<dbReference type="Pfam" id="PF03471">
    <property type="entry name" value="CorC_HlyC"/>
    <property type="match status" value="1"/>
</dbReference>
<accession>A0A2H0TQT2</accession>
<dbReference type="PROSITE" id="PS51846">
    <property type="entry name" value="CNNM"/>
    <property type="match status" value="1"/>
</dbReference>
<feature type="domain" description="CBS" evidence="10">
    <location>
        <begin position="263"/>
        <end position="320"/>
    </location>
</feature>
<evidence type="ECO:0000313" key="13">
    <source>
        <dbReference type="Proteomes" id="UP000230154"/>
    </source>
</evidence>
<evidence type="ECO:0008006" key="14">
    <source>
        <dbReference type="Google" id="ProtNLM"/>
    </source>
</evidence>
<dbReference type="Pfam" id="PF01595">
    <property type="entry name" value="CNNM"/>
    <property type="match status" value="1"/>
</dbReference>
<keyword evidence="5 7" id="KW-0129">CBS domain</keyword>
<gene>
    <name evidence="12" type="ORF">COU35_02075</name>
</gene>
<name>A0A2H0TQT2_9BACT</name>
<feature type="domain" description="CBS" evidence="10">
    <location>
        <begin position="198"/>
        <end position="259"/>
    </location>
</feature>
<evidence type="ECO:0000256" key="5">
    <source>
        <dbReference type="ARBA" id="ARBA00023122"/>
    </source>
</evidence>
<dbReference type="PROSITE" id="PS51371">
    <property type="entry name" value="CBS"/>
    <property type="match status" value="2"/>
</dbReference>